<proteinExistence type="predicted"/>
<keyword evidence="2" id="KW-0472">Membrane</keyword>
<feature type="transmembrane region" description="Helical" evidence="2">
    <location>
        <begin position="38"/>
        <end position="58"/>
    </location>
</feature>
<feature type="region of interest" description="Disordered" evidence="1">
    <location>
        <begin position="76"/>
        <end position="106"/>
    </location>
</feature>
<evidence type="ECO:0000313" key="5">
    <source>
        <dbReference type="Proteomes" id="UP000502260"/>
    </source>
</evidence>
<evidence type="ECO:0000256" key="2">
    <source>
        <dbReference type="SAM" id="Phobius"/>
    </source>
</evidence>
<keyword evidence="2" id="KW-0812">Transmembrane</keyword>
<dbReference type="EMBL" id="AP022853">
    <property type="protein sequence ID" value="BCB26758.1"/>
    <property type="molecule type" value="Genomic_DNA"/>
</dbReference>
<evidence type="ECO:0000259" key="3">
    <source>
        <dbReference type="Pfam" id="PF16537"/>
    </source>
</evidence>
<keyword evidence="2" id="KW-1133">Transmembrane helix</keyword>
<reference evidence="5" key="1">
    <citation type="submission" date="2020-03" db="EMBL/GenBank/DDBJ databases">
        <title>Complete genome sequence of sulfur-oxidizing bacterium skT11.</title>
        <authorList>
            <person name="Kanda M."/>
            <person name="Kojima H."/>
            <person name="Fukui M."/>
        </authorList>
    </citation>
    <scope>NUCLEOTIDE SEQUENCE [LARGE SCALE GENOMIC DNA]</scope>
    <source>
        <strain evidence="5">skT11</strain>
    </source>
</reference>
<feature type="domain" description="Type II secretion system protein GspB C-terminal" evidence="3">
    <location>
        <begin position="177"/>
        <end position="233"/>
    </location>
</feature>
<gene>
    <name evidence="4" type="ORF">SKTS_16440</name>
</gene>
<organism evidence="4 5">
    <name type="scientific">Sulfurimicrobium lacus</name>
    <dbReference type="NCBI Taxonomy" id="2715678"/>
    <lineage>
        <taxon>Bacteria</taxon>
        <taxon>Pseudomonadati</taxon>
        <taxon>Pseudomonadota</taxon>
        <taxon>Betaproteobacteria</taxon>
        <taxon>Nitrosomonadales</taxon>
        <taxon>Sulfuricellaceae</taxon>
        <taxon>Sulfurimicrobium</taxon>
    </lineage>
</organism>
<keyword evidence="5" id="KW-1185">Reference proteome</keyword>
<dbReference type="KEGG" id="slac:SKTS_16440"/>
<dbReference type="AlphaFoldDB" id="A0A6F8VAM0"/>
<accession>A0A6F8VAM0</accession>
<name>A0A6F8VAM0_9PROT</name>
<feature type="compositionally biased region" description="Basic and acidic residues" evidence="1">
    <location>
        <begin position="146"/>
        <end position="162"/>
    </location>
</feature>
<dbReference type="Pfam" id="PF16537">
    <property type="entry name" value="T2SSB"/>
    <property type="match status" value="1"/>
</dbReference>
<dbReference type="RefSeq" id="WP_173063129.1">
    <property type="nucleotide sequence ID" value="NZ_AP022853.1"/>
</dbReference>
<dbReference type="GO" id="GO:0015627">
    <property type="term" value="C:type II protein secretion system complex"/>
    <property type="evidence" value="ECO:0007669"/>
    <property type="project" value="InterPro"/>
</dbReference>
<dbReference type="InterPro" id="IPR032389">
    <property type="entry name" value="GspB_C"/>
</dbReference>
<protein>
    <recommendedName>
        <fullName evidence="3">Type II secretion system protein GspB C-terminal domain-containing protein</fullName>
    </recommendedName>
</protein>
<evidence type="ECO:0000313" key="4">
    <source>
        <dbReference type="EMBL" id="BCB26758.1"/>
    </source>
</evidence>
<sequence>MSYILEALKKSDQQRQRGAAPTLLSAQANVVALEQPVFRFYALLASVLVGAGVAIGWLHPWHARPALPENETVPVPQANAQTRPENSLPPLKLQPPPHSRPEMPLMESRPANPVVALQNRPAMKPDLPAPSRHKTVESAPKIEAPSVREKSAPAEMSLERRGGRSTAELPASIQQELPKIAISGVVYSGDPEGRLVAINDQLVREGDYPAPGLRLEKIMPDGVIFSYRNYRFRREAQ</sequence>
<feature type="region of interest" description="Disordered" evidence="1">
    <location>
        <begin position="121"/>
        <end position="167"/>
    </location>
</feature>
<dbReference type="Proteomes" id="UP000502260">
    <property type="component" value="Chromosome"/>
</dbReference>
<evidence type="ECO:0000256" key="1">
    <source>
        <dbReference type="SAM" id="MobiDB-lite"/>
    </source>
</evidence>